<evidence type="ECO:0000313" key="2">
    <source>
        <dbReference type="Proteomes" id="UP000776276"/>
    </source>
</evidence>
<dbReference type="InterPro" id="IPR007523">
    <property type="entry name" value="NDUFAF3/AAMDC"/>
</dbReference>
<proteinExistence type="predicted"/>
<dbReference type="PANTHER" id="PTHR21192">
    <property type="entry name" value="NUCLEAR PROTEIN E3-3"/>
    <property type="match status" value="1"/>
</dbReference>
<sequence>MPRLELERQASGPQIRGFTAAGGFRVDEGVFPRGLLITSAFARDWSPPPLDALGEADLAALLDPQPEFLLLGTGPAQAQPVPALRKALEARGLGIEAMDSRAAARLWGVLRAEGRVIGAALYPLSQ</sequence>
<comment type="caution">
    <text evidence="1">The sequence shown here is derived from an EMBL/GenBank/DDBJ whole genome shotgun (WGS) entry which is preliminary data.</text>
</comment>
<evidence type="ECO:0000313" key="1">
    <source>
        <dbReference type="EMBL" id="MBU3079170.1"/>
    </source>
</evidence>
<dbReference type="Pfam" id="PF04430">
    <property type="entry name" value="DUF498"/>
    <property type="match status" value="1"/>
</dbReference>
<dbReference type="PANTHER" id="PTHR21192:SF2">
    <property type="entry name" value="NADH DEHYDROGENASE [UBIQUINONE] 1 ALPHA SUBCOMPLEX ASSEMBLY FACTOR 3"/>
    <property type="match status" value="1"/>
</dbReference>
<reference evidence="1 2" key="1">
    <citation type="submission" date="2021-06" db="EMBL/GenBank/DDBJ databases">
        <title>Sphingomonas sp. XMGL2, whole genome shotgun sequencing project.</title>
        <authorList>
            <person name="Zhao G."/>
            <person name="Shen L."/>
        </authorList>
    </citation>
    <scope>NUCLEOTIDE SEQUENCE [LARGE SCALE GENOMIC DNA]</scope>
    <source>
        <strain evidence="1 2">XMGL2</strain>
    </source>
</reference>
<name>A0ABS6BLI0_9SPHN</name>
<protein>
    <submittedName>
        <fullName evidence="1">Mth938-like domain-containing protein</fullName>
    </submittedName>
</protein>
<accession>A0ABS6BLI0</accession>
<gene>
    <name evidence="1" type="ORF">KOF26_15025</name>
</gene>
<dbReference type="Proteomes" id="UP000776276">
    <property type="component" value="Unassembled WGS sequence"/>
</dbReference>
<dbReference type="RefSeq" id="WP_216326753.1">
    <property type="nucleotide sequence ID" value="NZ_JAHKRT010000008.1"/>
</dbReference>
<organism evidence="1 2">
    <name type="scientific">Sphingomonas quercus</name>
    <dbReference type="NCBI Taxonomy" id="2842451"/>
    <lineage>
        <taxon>Bacteria</taxon>
        <taxon>Pseudomonadati</taxon>
        <taxon>Pseudomonadota</taxon>
        <taxon>Alphaproteobacteria</taxon>
        <taxon>Sphingomonadales</taxon>
        <taxon>Sphingomonadaceae</taxon>
        <taxon>Sphingomonas</taxon>
    </lineage>
</organism>
<keyword evidence="2" id="KW-1185">Reference proteome</keyword>
<dbReference type="EMBL" id="JAHKRT010000008">
    <property type="protein sequence ID" value="MBU3079170.1"/>
    <property type="molecule type" value="Genomic_DNA"/>
</dbReference>